<evidence type="ECO:0000256" key="2">
    <source>
        <dbReference type="ARBA" id="ARBA00023067"/>
    </source>
</evidence>
<dbReference type="Gene3D" id="4.10.520.10">
    <property type="entry name" value="IHF-like DNA-binding proteins"/>
    <property type="match status" value="1"/>
</dbReference>
<keyword evidence="2" id="KW-0226">DNA condensation</keyword>
<dbReference type="InterPro" id="IPR000119">
    <property type="entry name" value="Hist_DNA-bd"/>
</dbReference>
<proteinExistence type="inferred from homology"/>
<evidence type="ECO:0000313" key="7">
    <source>
        <dbReference type="Proteomes" id="UP000448292"/>
    </source>
</evidence>
<dbReference type="SMART" id="SM00411">
    <property type="entry name" value="BHL"/>
    <property type="match status" value="1"/>
</dbReference>
<comment type="similarity">
    <text evidence="1 4">Belongs to the bacterial histone-like protein family.</text>
</comment>
<dbReference type="GO" id="GO:0003677">
    <property type="term" value="F:DNA binding"/>
    <property type="evidence" value="ECO:0007669"/>
    <property type="project" value="UniProtKB-KW"/>
</dbReference>
<evidence type="ECO:0000256" key="4">
    <source>
        <dbReference type="RuleBase" id="RU003939"/>
    </source>
</evidence>
<dbReference type="EMBL" id="QMIE01000003">
    <property type="protein sequence ID" value="TVM18782.1"/>
    <property type="molecule type" value="Genomic_DNA"/>
</dbReference>
<comment type="caution">
    <text evidence="6">The sequence shown here is derived from an EMBL/GenBank/DDBJ whole genome shotgun (WGS) entry which is preliminary data.</text>
</comment>
<dbReference type="OrthoDB" id="9797747at2"/>
<gene>
    <name evidence="6" type="ORF">DPQ33_04730</name>
</gene>
<dbReference type="InterPro" id="IPR010992">
    <property type="entry name" value="IHF-like_DNA-bd_dom_sf"/>
</dbReference>
<name>A0A7M3MH87_9BACT</name>
<dbReference type="AlphaFoldDB" id="A0A7M3MH87"/>
<evidence type="ECO:0000313" key="6">
    <source>
        <dbReference type="EMBL" id="TVM18782.1"/>
    </source>
</evidence>
<feature type="region of interest" description="Disordered" evidence="5">
    <location>
        <begin position="59"/>
        <end position="78"/>
    </location>
</feature>
<dbReference type="PRINTS" id="PR01727">
    <property type="entry name" value="DNABINDINGHU"/>
</dbReference>
<evidence type="ECO:0000256" key="5">
    <source>
        <dbReference type="SAM" id="MobiDB-lite"/>
    </source>
</evidence>
<dbReference type="Proteomes" id="UP000448292">
    <property type="component" value="Unassembled WGS sequence"/>
</dbReference>
<protein>
    <recommendedName>
        <fullName evidence="8">Integration host factor subunit beta</fullName>
    </recommendedName>
</protein>
<dbReference type="CDD" id="cd13831">
    <property type="entry name" value="HU"/>
    <property type="match status" value="1"/>
</dbReference>
<accession>A0A7M3MH87</accession>
<evidence type="ECO:0000256" key="3">
    <source>
        <dbReference type="ARBA" id="ARBA00023125"/>
    </source>
</evidence>
<dbReference type="GO" id="GO:0030261">
    <property type="term" value="P:chromosome condensation"/>
    <property type="evidence" value="ECO:0007669"/>
    <property type="project" value="UniProtKB-KW"/>
</dbReference>
<dbReference type="Pfam" id="PF00216">
    <property type="entry name" value="Bac_DNA_binding"/>
    <property type="match status" value="1"/>
</dbReference>
<dbReference type="PANTHER" id="PTHR33175:SF3">
    <property type="entry name" value="DNA-BINDING PROTEIN HU-BETA"/>
    <property type="match status" value="1"/>
</dbReference>
<evidence type="ECO:0000256" key="1">
    <source>
        <dbReference type="ARBA" id="ARBA00010529"/>
    </source>
</evidence>
<evidence type="ECO:0008006" key="8">
    <source>
        <dbReference type="Google" id="ProtNLM"/>
    </source>
</evidence>
<sequence length="184" mass="20765">MVKEDLIQLIHDEVGLETKKQAAETLDAILDSITEALGSGDRVALRNFGTFEVRHMAAKKGRNPQTGDPIIIPEHNRPAFSPGKEFAERIRTSDSWNWKRITREIQKMRESLEKTTSEMDIANPESRDYYSRKIAGYQRSYNELVGKLEGYAHAGGGALREIKGGLQRALEEVTDAFKRAADKF</sequence>
<dbReference type="PANTHER" id="PTHR33175">
    <property type="entry name" value="DNA-BINDING PROTEIN HU"/>
    <property type="match status" value="1"/>
</dbReference>
<dbReference type="GO" id="GO:0030527">
    <property type="term" value="F:structural constituent of chromatin"/>
    <property type="evidence" value="ECO:0007669"/>
    <property type="project" value="InterPro"/>
</dbReference>
<organism evidence="6 7">
    <name type="scientific">Oceanidesulfovibrio indonesiensis</name>
    <dbReference type="NCBI Taxonomy" id="54767"/>
    <lineage>
        <taxon>Bacteria</taxon>
        <taxon>Pseudomonadati</taxon>
        <taxon>Thermodesulfobacteriota</taxon>
        <taxon>Desulfovibrionia</taxon>
        <taxon>Desulfovibrionales</taxon>
        <taxon>Desulfovibrionaceae</taxon>
        <taxon>Oceanidesulfovibrio</taxon>
    </lineage>
</organism>
<keyword evidence="3" id="KW-0238">DNA-binding</keyword>
<keyword evidence="7" id="KW-1185">Reference proteome</keyword>
<dbReference type="SUPFAM" id="SSF47729">
    <property type="entry name" value="IHF-like DNA-binding proteins"/>
    <property type="match status" value="1"/>
</dbReference>
<dbReference type="RefSeq" id="WP_144302037.1">
    <property type="nucleotide sequence ID" value="NZ_QMIE01000003.1"/>
</dbReference>
<reference evidence="6 7" key="1">
    <citation type="submission" date="2018-06" db="EMBL/GenBank/DDBJ databases">
        <title>Complete genome of Desulfovibrio indonesiensis P37SLT.</title>
        <authorList>
            <person name="Crispim J.S."/>
            <person name="Vidigal P.M.P."/>
            <person name="Silva L.C.F."/>
            <person name="Laguardia C.N."/>
            <person name="Araujo L.C."/>
            <person name="Dias R.S."/>
            <person name="Sousa M.P."/>
            <person name="Paula S.O."/>
            <person name="Silva C."/>
        </authorList>
    </citation>
    <scope>NUCLEOTIDE SEQUENCE [LARGE SCALE GENOMIC DNA]</scope>
    <source>
        <strain evidence="6 7">P37SLT</strain>
    </source>
</reference>